<proteinExistence type="inferred from homology"/>
<organism evidence="7">
    <name type="scientific">candidate division WOR-3 bacterium</name>
    <dbReference type="NCBI Taxonomy" id="2052148"/>
    <lineage>
        <taxon>Bacteria</taxon>
        <taxon>Bacteria division WOR-3</taxon>
    </lineage>
</organism>
<evidence type="ECO:0000313" key="7">
    <source>
        <dbReference type="EMBL" id="HDL60111.1"/>
    </source>
</evidence>
<dbReference type="PANTHER" id="PTHR43429">
    <property type="entry name" value="PYRIDINE NUCLEOTIDE-DISULFIDE OXIDOREDUCTASE DOMAIN-CONTAINING"/>
    <property type="match status" value="1"/>
</dbReference>
<dbReference type="AlphaFoldDB" id="A0A7V0LUC5"/>
<dbReference type="Pfam" id="PF02852">
    <property type="entry name" value="Pyr_redox_dim"/>
    <property type="match status" value="1"/>
</dbReference>
<dbReference type="InterPro" id="IPR016156">
    <property type="entry name" value="FAD/NAD-linked_Rdtase_dimer_sf"/>
</dbReference>
<dbReference type="SUPFAM" id="SSF55424">
    <property type="entry name" value="FAD/NAD-linked reductases, dimerisation (C-terminal) domain"/>
    <property type="match status" value="1"/>
</dbReference>
<reference evidence="7" key="1">
    <citation type="journal article" date="2020" name="mSystems">
        <title>Genome- and Community-Level Interaction Insights into Carbon Utilization and Element Cycling Functions of Hydrothermarchaeota in Hydrothermal Sediment.</title>
        <authorList>
            <person name="Zhou Z."/>
            <person name="Liu Y."/>
            <person name="Xu W."/>
            <person name="Pan J."/>
            <person name="Luo Z.H."/>
            <person name="Li M."/>
        </authorList>
    </citation>
    <scope>NUCLEOTIDE SEQUENCE [LARGE SCALE GENOMIC DNA]</scope>
    <source>
        <strain evidence="7">HyVt-28</strain>
    </source>
</reference>
<evidence type="ECO:0000256" key="2">
    <source>
        <dbReference type="ARBA" id="ARBA00009130"/>
    </source>
</evidence>
<dbReference type="PANTHER" id="PTHR43429:SF3">
    <property type="entry name" value="NITRITE REDUCTASE [NAD(P)H]"/>
    <property type="match status" value="1"/>
</dbReference>
<evidence type="ECO:0000256" key="4">
    <source>
        <dbReference type="ARBA" id="ARBA00022827"/>
    </source>
</evidence>
<dbReference type="GO" id="GO:0016491">
    <property type="term" value="F:oxidoreductase activity"/>
    <property type="evidence" value="ECO:0007669"/>
    <property type="project" value="InterPro"/>
</dbReference>
<name>A0A7V0LUC5_UNCW3</name>
<protein>
    <submittedName>
        <fullName evidence="7">Pyridine nucleotide-disulfide oxidoreductase</fullName>
    </submittedName>
</protein>
<comment type="caution">
    <text evidence="7">The sequence shown here is derived from an EMBL/GenBank/DDBJ whole genome shotgun (WGS) entry which is preliminary data.</text>
</comment>
<dbReference type="Pfam" id="PF07992">
    <property type="entry name" value="Pyr_redox_2"/>
    <property type="match status" value="1"/>
</dbReference>
<dbReference type="InterPro" id="IPR023753">
    <property type="entry name" value="FAD/NAD-binding_dom"/>
</dbReference>
<dbReference type="Gene3D" id="3.30.390.30">
    <property type="match status" value="1"/>
</dbReference>
<comment type="cofactor">
    <cofactor evidence="1">
        <name>FAD</name>
        <dbReference type="ChEBI" id="CHEBI:57692"/>
    </cofactor>
</comment>
<dbReference type="Proteomes" id="UP000886381">
    <property type="component" value="Unassembled WGS sequence"/>
</dbReference>
<evidence type="ECO:0000256" key="1">
    <source>
        <dbReference type="ARBA" id="ARBA00001974"/>
    </source>
</evidence>
<dbReference type="SUPFAM" id="SSF51905">
    <property type="entry name" value="FAD/NAD(P)-binding domain"/>
    <property type="match status" value="1"/>
</dbReference>
<feature type="domain" description="FAD/NAD(P)-binding" evidence="6">
    <location>
        <begin position="4"/>
        <end position="289"/>
    </location>
</feature>
<evidence type="ECO:0000256" key="3">
    <source>
        <dbReference type="ARBA" id="ARBA00022630"/>
    </source>
</evidence>
<dbReference type="EMBL" id="DRDR01000067">
    <property type="protein sequence ID" value="HDL60111.1"/>
    <property type="molecule type" value="Genomic_DNA"/>
</dbReference>
<feature type="domain" description="Pyridine nucleotide-disulphide oxidoreductase dimerisation" evidence="5">
    <location>
        <begin position="326"/>
        <end position="429"/>
    </location>
</feature>
<dbReference type="Gene3D" id="3.50.50.60">
    <property type="entry name" value="FAD/NAD(P)-binding domain"/>
    <property type="match status" value="2"/>
</dbReference>
<comment type="similarity">
    <text evidence="2">Belongs to the class-III pyridine nucleotide-disulfide oxidoreductase family.</text>
</comment>
<keyword evidence="3" id="KW-0285">Flavoprotein</keyword>
<dbReference type="PRINTS" id="PR00411">
    <property type="entry name" value="PNDRDTASEI"/>
</dbReference>
<dbReference type="PRINTS" id="PR00368">
    <property type="entry name" value="FADPNR"/>
</dbReference>
<evidence type="ECO:0000259" key="6">
    <source>
        <dbReference type="Pfam" id="PF07992"/>
    </source>
</evidence>
<keyword evidence="4" id="KW-0274">FAD</keyword>
<gene>
    <name evidence="7" type="ORF">ENH14_01505</name>
</gene>
<sequence>MKKYDIVVIGGGPAGVISAVTAKKYYPDKNVILVRKVEKGVIPCGIPYVFSSLDSVDKNIMPDKPLETNNIDLMIDELVSIDRKNKIVKFASAEEIQYEKLVLAIGSEPIVPPIPGVDKKGIYTIQKDLEFLRELRRKIYESKNIVIIGGGFIGVEFADELSKIEGLNIHIVEMLPHCLSGAFDEELSIPVEEKLRDMGIKLHLGVKAEEFIGGEKVEQVKLSNGEVLPVDLVILAIGAKPKTKIAEEAGLYIGRGGGIWVDEYMRTSDPDIFAIGDCAEKRCFFTRKHIPVMLASIATSEARIAGSNLYELKVVRENRGTIAVFSTKVGDLALGSAGLIEKRAKEEGFEVITGVARGVDKHPGALPGANQVMVKLIFSKCSGTILGGQVLGGPSAGEVINIIGLAIQKRVQAVELETLQMATHPWLTPAPTVYPVVVAAMNALSKIK</sequence>
<evidence type="ECO:0000259" key="5">
    <source>
        <dbReference type="Pfam" id="PF02852"/>
    </source>
</evidence>
<dbReference type="InterPro" id="IPR004099">
    <property type="entry name" value="Pyr_nucl-diS_OxRdtase_dimer"/>
</dbReference>
<dbReference type="InterPro" id="IPR036188">
    <property type="entry name" value="FAD/NAD-bd_sf"/>
</dbReference>
<accession>A0A7V0LUC5</accession>
<dbReference type="InterPro" id="IPR050260">
    <property type="entry name" value="FAD-bd_OxRdtase"/>
</dbReference>